<dbReference type="AlphaFoldDB" id="A0A0L0F2T0"/>
<proteinExistence type="predicted"/>
<keyword evidence="3" id="KW-1185">Reference proteome</keyword>
<dbReference type="GeneID" id="25917046"/>
<accession>A0A0L0F2T0</accession>
<dbReference type="Proteomes" id="UP000054560">
    <property type="component" value="Unassembled WGS sequence"/>
</dbReference>
<feature type="region of interest" description="Disordered" evidence="1">
    <location>
        <begin position="1"/>
        <end position="36"/>
    </location>
</feature>
<feature type="non-terminal residue" evidence="2">
    <location>
        <position position="93"/>
    </location>
</feature>
<sequence length="93" mass="10120">PDLTDFKVGETADISGLNPENPESTEIRHSSDPNPCEGVCDKEQVTLELTKRFQVEVLAQVTAEGMVADTLSVSEEGDVKLGQADSYLAFCFR</sequence>
<evidence type="ECO:0000313" key="3">
    <source>
        <dbReference type="Proteomes" id="UP000054560"/>
    </source>
</evidence>
<reference evidence="2 3" key="1">
    <citation type="submission" date="2011-02" db="EMBL/GenBank/DDBJ databases">
        <title>The Genome Sequence of Sphaeroforma arctica JP610.</title>
        <authorList>
            <consortium name="The Broad Institute Genome Sequencing Platform"/>
            <person name="Russ C."/>
            <person name="Cuomo C."/>
            <person name="Young S.K."/>
            <person name="Zeng Q."/>
            <person name="Gargeya S."/>
            <person name="Alvarado L."/>
            <person name="Berlin A."/>
            <person name="Chapman S.B."/>
            <person name="Chen Z."/>
            <person name="Freedman E."/>
            <person name="Gellesch M."/>
            <person name="Goldberg J."/>
            <person name="Griggs A."/>
            <person name="Gujja S."/>
            <person name="Heilman E."/>
            <person name="Heiman D."/>
            <person name="Howarth C."/>
            <person name="Mehta T."/>
            <person name="Neiman D."/>
            <person name="Pearson M."/>
            <person name="Roberts A."/>
            <person name="Saif S."/>
            <person name="Shea T."/>
            <person name="Shenoy N."/>
            <person name="Sisk P."/>
            <person name="Stolte C."/>
            <person name="Sykes S."/>
            <person name="White J."/>
            <person name="Yandava C."/>
            <person name="Burger G."/>
            <person name="Gray M.W."/>
            <person name="Holland P.W.H."/>
            <person name="King N."/>
            <person name="Lang F.B.F."/>
            <person name="Roger A.J."/>
            <person name="Ruiz-Trillo I."/>
            <person name="Haas B."/>
            <person name="Nusbaum C."/>
            <person name="Birren B."/>
        </authorList>
    </citation>
    <scope>NUCLEOTIDE SEQUENCE [LARGE SCALE GENOMIC DNA]</scope>
    <source>
        <strain evidence="2 3">JP610</strain>
    </source>
</reference>
<organism evidence="2 3">
    <name type="scientific">Sphaeroforma arctica JP610</name>
    <dbReference type="NCBI Taxonomy" id="667725"/>
    <lineage>
        <taxon>Eukaryota</taxon>
        <taxon>Ichthyosporea</taxon>
        <taxon>Ichthyophonida</taxon>
        <taxon>Sphaeroforma</taxon>
    </lineage>
</organism>
<protein>
    <submittedName>
        <fullName evidence="2">Uncharacterized protein</fullName>
    </submittedName>
</protein>
<evidence type="ECO:0000256" key="1">
    <source>
        <dbReference type="SAM" id="MobiDB-lite"/>
    </source>
</evidence>
<feature type="non-terminal residue" evidence="2">
    <location>
        <position position="1"/>
    </location>
</feature>
<gene>
    <name evidence="2" type="ORF">SARC_16542</name>
</gene>
<dbReference type="RefSeq" id="XP_014144828.1">
    <property type="nucleotide sequence ID" value="XM_014289353.1"/>
</dbReference>
<feature type="compositionally biased region" description="Basic and acidic residues" evidence="1">
    <location>
        <begin position="1"/>
        <end position="10"/>
    </location>
</feature>
<name>A0A0L0F2T0_9EUKA</name>
<dbReference type="EMBL" id="KQ249925">
    <property type="protein sequence ID" value="KNC70926.1"/>
    <property type="molecule type" value="Genomic_DNA"/>
</dbReference>
<evidence type="ECO:0000313" key="2">
    <source>
        <dbReference type="EMBL" id="KNC70926.1"/>
    </source>
</evidence>